<feature type="region of interest" description="Disordered" evidence="1">
    <location>
        <begin position="1"/>
        <end position="37"/>
    </location>
</feature>
<gene>
    <name evidence="3" type="ORF">EAH_00009940</name>
</gene>
<feature type="compositionally biased region" description="Polar residues" evidence="1">
    <location>
        <begin position="720"/>
        <end position="737"/>
    </location>
</feature>
<sequence>MELSPVLSTKEKAESFSGKFDHNEAPSGSPPRTQFGGNNGAVNLLQFSRKRSSWAFFPSLLSVTIVSLAVTYWVLRCFHGLSSGPRADAFFRALAAGGGEECFWAQDHSSDEGEEELQSWGGTDYFQWHPVLSPGEVGIWSTRAPAPGGPLAMHSGYPSTQPQEMNLPFPYGRDTAASAIPGTSGHPQPMIRAYQHSIAAGQVPENGRQQPVPAAGRTSAEALDDENEDSDSHLWYGRGMSESAKDQAMHVLEWMQRNADICANLLPSLSPEQGLVLAYTVLQVLTLDLAAVSLVPQELEIQRRKAGEALENLVSQALTYGRANENLAQVRKDLFAMERLVRVVKMPRPCTEDPFSPKRKFKTLTLLAAIRTVGKYSTKVLTHIASHAKRSSKEVLEMVVKSQHRILTALWEEHKYHIVRDKLHRFYAVCCQKKVGAWLLIPLSEIKRTHEPIPAYKVLLRRLDMAVENAGGEVLTSALTAGTDQKGTARVGSRDAPSAERSTSAWDEAHEPMPSYGRNGDSRSQGQMGMLSQQRAPPGPSMQRSARTVHGGFERTYQDGQQPGFQPPATRSSGVQSREGFDMFISGSPSRPCTLYSSFPRMPAPMSPPQTLAGQPDLRTSARFSLGLPFRGAPPSRESPRMPPLSSSHRIGPSAAFPVSLPPPRSESRLGLGDLALTPAAPSDQGNFYSLFQGGLGVPPWLSLGSVNWHARAQEESQDSAEPQDSVQPKKNPYSDS</sequence>
<keyword evidence="2" id="KW-1133">Transmembrane helix</keyword>
<protein>
    <submittedName>
        <fullName evidence="3">Uncharacterized protein</fullName>
    </submittedName>
</protein>
<keyword evidence="2" id="KW-0472">Membrane</keyword>
<dbReference type="EMBL" id="HG673444">
    <property type="protein sequence ID" value="CDI83601.1"/>
    <property type="molecule type" value="Genomic_DNA"/>
</dbReference>
<evidence type="ECO:0000256" key="1">
    <source>
        <dbReference type="SAM" id="MobiDB-lite"/>
    </source>
</evidence>
<reference evidence="3" key="1">
    <citation type="submission" date="2013-10" db="EMBL/GenBank/DDBJ databases">
        <title>Genomic analysis of the causative agents of coccidiosis in chickens.</title>
        <authorList>
            <person name="Reid A.J."/>
            <person name="Blake D."/>
            <person name="Billington K."/>
            <person name="Browne H."/>
            <person name="Dunn M."/>
            <person name="Hung S."/>
            <person name="Kawahara F."/>
            <person name="Miranda-Saavedra D."/>
            <person name="Mourier T."/>
            <person name="Nagra H."/>
            <person name="Otto T.D."/>
            <person name="Rawlings N."/>
            <person name="Sanchez A."/>
            <person name="Sanders M."/>
            <person name="Subramaniam C."/>
            <person name="Tay Y."/>
            <person name="Dear P."/>
            <person name="Doerig C."/>
            <person name="Gruber A."/>
            <person name="Parkinson J."/>
            <person name="Shirley M."/>
            <person name="Wan K.L."/>
            <person name="Berriman M."/>
            <person name="Tomley F."/>
            <person name="Pain A."/>
        </authorList>
    </citation>
    <scope>NUCLEOTIDE SEQUENCE</scope>
    <source>
        <strain evidence="3">Houghton</strain>
    </source>
</reference>
<dbReference type="GeneID" id="25269064"/>
<dbReference type="OrthoDB" id="10542197at2759"/>
<feature type="region of interest" description="Disordered" evidence="1">
    <location>
        <begin position="481"/>
        <end position="575"/>
    </location>
</feature>
<feature type="compositionally biased region" description="Basic and acidic residues" evidence="1">
    <location>
        <begin position="9"/>
        <end position="24"/>
    </location>
</feature>
<proteinExistence type="predicted"/>
<feature type="transmembrane region" description="Helical" evidence="2">
    <location>
        <begin position="54"/>
        <end position="75"/>
    </location>
</feature>
<evidence type="ECO:0000313" key="4">
    <source>
        <dbReference type="Proteomes" id="UP000018050"/>
    </source>
</evidence>
<dbReference type="AlphaFoldDB" id="U6GTN2"/>
<evidence type="ECO:0000256" key="2">
    <source>
        <dbReference type="SAM" id="Phobius"/>
    </source>
</evidence>
<keyword evidence="4" id="KW-1185">Reference proteome</keyword>
<feature type="region of interest" description="Disordered" evidence="1">
    <location>
        <begin position="204"/>
        <end position="236"/>
    </location>
</feature>
<feature type="region of interest" description="Disordered" evidence="1">
    <location>
        <begin position="630"/>
        <end position="666"/>
    </location>
</feature>
<reference evidence="3" key="2">
    <citation type="submission" date="2013-10" db="EMBL/GenBank/DDBJ databases">
        <authorList>
            <person name="Aslett M."/>
        </authorList>
    </citation>
    <scope>NUCLEOTIDE SEQUENCE</scope>
    <source>
        <strain evidence="3">Houghton</strain>
    </source>
</reference>
<organism evidence="3 4">
    <name type="scientific">Eimeria acervulina</name>
    <name type="common">Coccidian parasite</name>
    <dbReference type="NCBI Taxonomy" id="5801"/>
    <lineage>
        <taxon>Eukaryota</taxon>
        <taxon>Sar</taxon>
        <taxon>Alveolata</taxon>
        <taxon>Apicomplexa</taxon>
        <taxon>Conoidasida</taxon>
        <taxon>Coccidia</taxon>
        <taxon>Eucoccidiorida</taxon>
        <taxon>Eimeriorina</taxon>
        <taxon>Eimeriidae</taxon>
        <taxon>Eimeria</taxon>
    </lineage>
</organism>
<name>U6GTN2_EIMAC</name>
<feature type="compositionally biased region" description="Polar residues" evidence="1">
    <location>
        <begin position="558"/>
        <end position="575"/>
    </location>
</feature>
<keyword evidence="2" id="KW-0812">Transmembrane</keyword>
<dbReference type="RefSeq" id="XP_013247301.1">
    <property type="nucleotide sequence ID" value="XM_013391847.1"/>
</dbReference>
<evidence type="ECO:0000313" key="3">
    <source>
        <dbReference type="EMBL" id="CDI83601.1"/>
    </source>
</evidence>
<feature type="compositionally biased region" description="Polar residues" evidence="1">
    <location>
        <begin position="522"/>
        <end position="535"/>
    </location>
</feature>
<dbReference type="VEuPathDB" id="ToxoDB:EAH_00009940"/>
<dbReference type="OMA" id="TALWEEH"/>
<dbReference type="Proteomes" id="UP000018050">
    <property type="component" value="Unassembled WGS sequence"/>
</dbReference>
<accession>U6GTN2</accession>
<feature type="region of interest" description="Disordered" evidence="1">
    <location>
        <begin position="711"/>
        <end position="737"/>
    </location>
</feature>